<accession>A0A381E4Z8</accession>
<feature type="signal peptide" evidence="1">
    <location>
        <begin position="1"/>
        <end position="22"/>
    </location>
</feature>
<feature type="chain" id="PRO_5016690288" evidence="1">
    <location>
        <begin position="23"/>
        <end position="156"/>
    </location>
</feature>
<dbReference type="Proteomes" id="UP000254572">
    <property type="component" value="Unassembled WGS sequence"/>
</dbReference>
<dbReference type="Pfam" id="PF06776">
    <property type="entry name" value="IalB"/>
    <property type="match status" value="1"/>
</dbReference>
<keyword evidence="1" id="KW-0732">Signal</keyword>
<evidence type="ECO:0000313" key="2">
    <source>
        <dbReference type="EMBL" id="SUX21319.1"/>
    </source>
</evidence>
<organism evidence="2 3">
    <name type="scientific">Cardiobacterium valvarum</name>
    <dbReference type="NCBI Taxonomy" id="194702"/>
    <lineage>
        <taxon>Bacteria</taxon>
        <taxon>Pseudomonadati</taxon>
        <taxon>Pseudomonadota</taxon>
        <taxon>Gammaproteobacteria</taxon>
        <taxon>Cardiobacteriales</taxon>
        <taxon>Cardiobacteriaceae</taxon>
        <taxon>Cardiobacterium</taxon>
    </lineage>
</organism>
<dbReference type="EMBL" id="UFUW01000001">
    <property type="protein sequence ID" value="SUX21319.1"/>
    <property type="molecule type" value="Genomic_DNA"/>
</dbReference>
<keyword evidence="3" id="KW-1185">Reference proteome</keyword>
<dbReference type="OrthoDB" id="7057139at2"/>
<evidence type="ECO:0000313" key="3">
    <source>
        <dbReference type="Proteomes" id="UP000254572"/>
    </source>
</evidence>
<dbReference type="InterPro" id="IPR010642">
    <property type="entry name" value="Invasion_prot_B"/>
</dbReference>
<dbReference type="Gene3D" id="2.60.40.1880">
    <property type="entry name" value="Invasion associated locus B (IalB) protein"/>
    <property type="match status" value="1"/>
</dbReference>
<gene>
    <name evidence="2" type="ORF">NCTC13294_00965</name>
</gene>
<evidence type="ECO:0000256" key="1">
    <source>
        <dbReference type="SAM" id="SignalP"/>
    </source>
</evidence>
<sequence>MKNTVKIAAVAALAAVSLTAAAKLSEGKAYGDWKGTCQGNECGAVQIVNNPQGEPVGRILLRRIPEAQNSVVAFVTVPLGVNLRAGMALAVDGKELVVTPYDFCDNGGCNAAIPLEGNIEASVKKGNVLQVAAFVGDKQQTMGFSLKGVSEVIKNL</sequence>
<protein>
    <submittedName>
        <fullName evidence="2">Invasion protein B, involved in pathogenesis</fullName>
    </submittedName>
</protein>
<dbReference type="RefSeq" id="WP_006986540.1">
    <property type="nucleotide sequence ID" value="NZ_CABMOK010000147.1"/>
</dbReference>
<name>A0A381E4Z8_9GAMM</name>
<dbReference type="InterPro" id="IPR038696">
    <property type="entry name" value="IalB_sf"/>
</dbReference>
<reference evidence="2 3" key="1">
    <citation type="submission" date="2018-06" db="EMBL/GenBank/DDBJ databases">
        <authorList>
            <consortium name="Pathogen Informatics"/>
            <person name="Doyle S."/>
        </authorList>
    </citation>
    <scope>NUCLEOTIDE SEQUENCE [LARGE SCALE GENOMIC DNA]</scope>
    <source>
        <strain evidence="2 3">NCTC13294</strain>
    </source>
</reference>
<proteinExistence type="predicted"/>
<dbReference type="AlphaFoldDB" id="A0A381E4Z8"/>